<dbReference type="InterPro" id="IPR020916">
    <property type="entry name" value="Gln_gamma-glutamylTfrase_bac"/>
</dbReference>
<dbReference type="EMBL" id="JBHUMR010000008">
    <property type="protein sequence ID" value="MFD2616758.1"/>
    <property type="molecule type" value="Genomic_DNA"/>
</dbReference>
<keyword evidence="1" id="KW-0808">Transferase</keyword>
<evidence type="ECO:0000313" key="4">
    <source>
        <dbReference type="EMBL" id="MFD2616758.1"/>
    </source>
</evidence>
<accession>A0ABW5PPG1</accession>
<reference evidence="5" key="1">
    <citation type="journal article" date="2019" name="Int. J. Syst. Evol. Microbiol.">
        <title>The Global Catalogue of Microorganisms (GCM) 10K type strain sequencing project: providing services to taxonomists for standard genome sequencing and annotation.</title>
        <authorList>
            <consortium name="The Broad Institute Genomics Platform"/>
            <consortium name="The Broad Institute Genome Sequencing Center for Infectious Disease"/>
            <person name="Wu L."/>
            <person name="Ma J."/>
        </authorList>
    </citation>
    <scope>NUCLEOTIDE SEQUENCE [LARGE SCALE GENOMIC DNA]</scope>
    <source>
        <strain evidence="5">TISTR 2241</strain>
    </source>
</reference>
<name>A0ABW5PPG1_9BACI</name>
<sequence length="265" mass="30401">MILIQNRPISSVEQQVLGNLGPFTKEIVYGLISDLRTYRYPNQEALIFEIKLRQAIINAASLLSESRASFATFYESACNPRYWTLNEEGGFELRVGSSPSVAIIDIFTNGDQYAFECATAMMIILYKALIEVIGSRHFDQFYRQLYLWDWHHHANYPLVLIDVSQGILGDIRYFKNPEVNPRTPQWQGENAIQMPDQKFFGHGIGNLNANAMIDELNKYRRIGATASAYLMTSATRPDFNFLFNYTSNEMSRVPIQLGSTQYEYD</sequence>
<dbReference type="RefSeq" id="WP_141189391.1">
    <property type="nucleotide sequence ID" value="NZ_JBHUMR010000008.1"/>
</dbReference>
<gene>
    <name evidence="4" type="ORF">ACFSTF_05475</name>
</gene>
<protein>
    <submittedName>
        <fullName evidence="4">Protein-glutamine gamma-glutamyltransferase</fullName>
    </submittedName>
</protein>
<proteinExistence type="inferred from homology"/>
<keyword evidence="2" id="KW-0749">Sporulation</keyword>
<dbReference type="HAMAP" id="MF_00727">
    <property type="entry name" value="Tgl"/>
    <property type="match status" value="1"/>
</dbReference>
<comment type="caution">
    <text evidence="4">The sequence shown here is derived from an EMBL/GenBank/DDBJ whole genome shotgun (WGS) entry which is preliminary data.</text>
</comment>
<organism evidence="4 5">
    <name type="scientific">Terrilactibacillus laevilacticus</name>
    <dbReference type="NCBI Taxonomy" id="1380157"/>
    <lineage>
        <taxon>Bacteria</taxon>
        <taxon>Bacillati</taxon>
        <taxon>Bacillota</taxon>
        <taxon>Bacilli</taxon>
        <taxon>Bacillales</taxon>
        <taxon>Bacillaceae</taxon>
        <taxon>Terrilactibacillus</taxon>
    </lineage>
</organism>
<dbReference type="Pfam" id="PF20085">
    <property type="entry name" value="TGL"/>
    <property type="match status" value="1"/>
</dbReference>
<dbReference type="Proteomes" id="UP001597458">
    <property type="component" value="Unassembled WGS sequence"/>
</dbReference>
<evidence type="ECO:0000256" key="3">
    <source>
        <dbReference type="ARBA" id="ARBA00023315"/>
    </source>
</evidence>
<keyword evidence="3" id="KW-0012">Acyltransferase</keyword>
<evidence type="ECO:0000313" key="5">
    <source>
        <dbReference type="Proteomes" id="UP001597458"/>
    </source>
</evidence>
<evidence type="ECO:0000256" key="1">
    <source>
        <dbReference type="ARBA" id="ARBA00022679"/>
    </source>
</evidence>
<keyword evidence="5" id="KW-1185">Reference proteome</keyword>
<evidence type="ECO:0000256" key="2">
    <source>
        <dbReference type="ARBA" id="ARBA00022969"/>
    </source>
</evidence>